<keyword evidence="4" id="KW-0762">Sugar transport</keyword>
<evidence type="ECO:0000313" key="11">
    <source>
        <dbReference type="EMBL" id="MFD1484505.1"/>
    </source>
</evidence>
<dbReference type="NCBIfam" id="TIGR01427">
    <property type="entry name" value="PTS_IIC_fructo"/>
    <property type="match status" value="1"/>
</dbReference>
<evidence type="ECO:0000256" key="8">
    <source>
        <dbReference type="ARBA" id="ARBA00023136"/>
    </source>
</evidence>
<feature type="transmembrane region" description="Helical" evidence="9">
    <location>
        <begin position="142"/>
        <end position="164"/>
    </location>
</feature>
<evidence type="ECO:0000256" key="9">
    <source>
        <dbReference type="SAM" id="Phobius"/>
    </source>
</evidence>
<protein>
    <submittedName>
        <fullName evidence="11">PTS fructose transporter subunit IIC</fullName>
    </submittedName>
</protein>
<dbReference type="PANTHER" id="PTHR30505">
    <property type="entry name" value="FRUCTOSE-LIKE PERMEASE"/>
    <property type="match status" value="1"/>
</dbReference>
<feature type="transmembrane region" description="Helical" evidence="9">
    <location>
        <begin position="226"/>
        <end position="247"/>
    </location>
</feature>
<feature type="transmembrane region" description="Helical" evidence="9">
    <location>
        <begin position="70"/>
        <end position="91"/>
    </location>
</feature>
<feature type="transmembrane region" description="Helical" evidence="9">
    <location>
        <begin position="111"/>
        <end position="130"/>
    </location>
</feature>
<keyword evidence="2" id="KW-0813">Transport</keyword>
<evidence type="ECO:0000256" key="2">
    <source>
        <dbReference type="ARBA" id="ARBA00022448"/>
    </source>
</evidence>
<reference evidence="12" key="1">
    <citation type="journal article" date="2019" name="Int. J. Syst. Evol. Microbiol.">
        <title>The Global Catalogue of Microorganisms (GCM) 10K type strain sequencing project: providing services to taxonomists for standard genome sequencing and annotation.</title>
        <authorList>
            <consortium name="The Broad Institute Genomics Platform"/>
            <consortium name="The Broad Institute Genome Sequencing Center for Infectious Disease"/>
            <person name="Wu L."/>
            <person name="Ma J."/>
        </authorList>
    </citation>
    <scope>NUCLEOTIDE SEQUENCE [LARGE SCALE GENOMIC DNA]</scope>
    <source>
        <strain evidence="12">CCM 8903</strain>
    </source>
</reference>
<feature type="transmembrane region" description="Helical" evidence="9">
    <location>
        <begin position="185"/>
        <end position="206"/>
    </location>
</feature>
<keyword evidence="8 9" id="KW-0472">Membrane</keyword>
<dbReference type="EMBL" id="JBHTON010000010">
    <property type="protein sequence ID" value="MFD1484505.1"/>
    <property type="molecule type" value="Genomic_DNA"/>
</dbReference>
<keyword evidence="12" id="KW-1185">Reference proteome</keyword>
<evidence type="ECO:0000256" key="3">
    <source>
        <dbReference type="ARBA" id="ARBA00022475"/>
    </source>
</evidence>
<comment type="caution">
    <text evidence="11">The sequence shown here is derived from an EMBL/GenBank/DDBJ whole genome shotgun (WGS) entry which is preliminary data.</text>
</comment>
<keyword evidence="5" id="KW-0598">Phosphotransferase system</keyword>
<feature type="transmembrane region" description="Helical" evidence="9">
    <location>
        <begin position="324"/>
        <end position="344"/>
    </location>
</feature>
<dbReference type="PROSITE" id="PS51104">
    <property type="entry name" value="PTS_EIIC_TYPE_2"/>
    <property type="match status" value="1"/>
</dbReference>
<evidence type="ECO:0000256" key="6">
    <source>
        <dbReference type="ARBA" id="ARBA00022692"/>
    </source>
</evidence>
<evidence type="ECO:0000256" key="4">
    <source>
        <dbReference type="ARBA" id="ARBA00022597"/>
    </source>
</evidence>
<feature type="domain" description="PTS EIIC type-2" evidence="10">
    <location>
        <begin position="8"/>
        <end position="354"/>
    </location>
</feature>
<keyword evidence="7 9" id="KW-1133">Transmembrane helix</keyword>
<dbReference type="Proteomes" id="UP001597252">
    <property type="component" value="Unassembled WGS sequence"/>
</dbReference>
<dbReference type="InterPro" id="IPR006327">
    <property type="entry name" value="PTS_IIC_fruc"/>
</dbReference>
<evidence type="ECO:0000256" key="1">
    <source>
        <dbReference type="ARBA" id="ARBA00004429"/>
    </source>
</evidence>
<comment type="subcellular location">
    <subcellularLocation>
        <location evidence="1">Cell inner membrane</location>
        <topology evidence="1">Multi-pass membrane protein</topology>
    </subcellularLocation>
</comment>
<evidence type="ECO:0000313" key="12">
    <source>
        <dbReference type="Proteomes" id="UP001597252"/>
    </source>
</evidence>
<organism evidence="11 12">
    <name type="scientific">Lacticaseibacillus baoqingensis</name>
    <dbReference type="NCBI Taxonomy" id="2486013"/>
    <lineage>
        <taxon>Bacteria</taxon>
        <taxon>Bacillati</taxon>
        <taxon>Bacillota</taxon>
        <taxon>Bacilli</taxon>
        <taxon>Lactobacillales</taxon>
        <taxon>Lactobacillaceae</taxon>
        <taxon>Lacticaseibacillus</taxon>
    </lineage>
</organism>
<dbReference type="InterPro" id="IPR050864">
    <property type="entry name" value="Bacterial_PTS_Sugar_Transport"/>
</dbReference>
<dbReference type="InterPro" id="IPR013014">
    <property type="entry name" value="PTS_EIIC_2"/>
</dbReference>
<keyword evidence="6 9" id="KW-0812">Transmembrane</keyword>
<evidence type="ECO:0000256" key="5">
    <source>
        <dbReference type="ARBA" id="ARBA00022683"/>
    </source>
</evidence>
<dbReference type="PANTHER" id="PTHR30505:SF0">
    <property type="entry name" value="FRUCTOSE-LIKE PTS SYSTEM EIIBC COMPONENT-RELATED"/>
    <property type="match status" value="1"/>
</dbReference>
<keyword evidence="3" id="KW-1003">Cell membrane</keyword>
<gene>
    <name evidence="11" type="ORF">ACFQ5J_04565</name>
</gene>
<evidence type="ECO:0000259" key="10">
    <source>
        <dbReference type="PROSITE" id="PS51104"/>
    </source>
</evidence>
<sequence length="371" mass="38853">MSKGKFQVKKHIMTGISYMIPVVVAGGILPALAKAFGGYDIADKVKPGATPWTNLDVFSWTGFWWGVNQVGTYAMLFAVAVVCAGTAYSIAGRPGIAPGLALGYVASDTKAGFIGGLLLAFAVGYFVNWMKTWKVPSWMAGLMPVLIIPVLTSLVVGMLFVVFLSKPLAFIMTAFQNWIISLNGGSKAIMGGVIGACMGFDLGGPLNKTASLAANALGADGILAPWAAKIIGGMTPPIGAFIAVMLAKKKFSKELQETAKTALPMGLCFITEGSLPFAAADPIQFIVSSVCGSATAGALALGMGCESVAAHGGIFVIPMMVHPIWFIVALIVGSLITGVMYAVLKRPDQVIDEDDEESDNLEDIDFDVQVQ</sequence>
<evidence type="ECO:0000256" key="7">
    <source>
        <dbReference type="ARBA" id="ARBA00022989"/>
    </source>
</evidence>
<feature type="transmembrane region" description="Helical" evidence="9">
    <location>
        <begin position="12"/>
        <end position="33"/>
    </location>
</feature>
<name>A0ABW4E3Q5_9LACO</name>
<proteinExistence type="predicted"/>
<feature type="transmembrane region" description="Helical" evidence="9">
    <location>
        <begin position="285"/>
        <end position="304"/>
    </location>
</feature>
<accession>A0ABW4E3Q5</accession>
<dbReference type="RefSeq" id="WP_125754014.1">
    <property type="nucleotide sequence ID" value="NZ_JBHTON010000010.1"/>
</dbReference>